<organism evidence="1">
    <name type="scientific">Brugia timori</name>
    <dbReference type="NCBI Taxonomy" id="42155"/>
    <lineage>
        <taxon>Eukaryota</taxon>
        <taxon>Metazoa</taxon>
        <taxon>Ecdysozoa</taxon>
        <taxon>Nematoda</taxon>
        <taxon>Chromadorea</taxon>
        <taxon>Rhabditida</taxon>
        <taxon>Spirurina</taxon>
        <taxon>Spiruromorpha</taxon>
        <taxon>Filarioidea</taxon>
        <taxon>Onchocercidae</taxon>
        <taxon>Brugia</taxon>
    </lineage>
</organism>
<name>A0A0R3QWZ5_9BILA</name>
<accession>A0A0R3QWZ5</accession>
<evidence type="ECO:0000313" key="1">
    <source>
        <dbReference type="WBParaSite" id="BTMF_0001226101-mRNA-1"/>
    </source>
</evidence>
<protein>
    <submittedName>
        <fullName evidence="1">Ribosomal protein L10</fullName>
    </submittedName>
</protein>
<proteinExistence type="predicted"/>
<dbReference type="WBParaSite" id="BTMF_0001226101-mRNA-1">
    <property type="protein sequence ID" value="BTMF_0001226101-mRNA-1"/>
    <property type="gene ID" value="BTMF_0001226101"/>
</dbReference>
<sequence>LRSVNNSPATSGLAVTLFPDDELPVVEPFLRTGSRLTSSATVGKAKFERHTGKSMLKFCKFQSVDKE</sequence>
<dbReference type="AlphaFoldDB" id="A0A0R3QWZ5"/>
<reference evidence="1" key="1">
    <citation type="submission" date="2017-02" db="UniProtKB">
        <authorList>
            <consortium name="WormBaseParasite"/>
        </authorList>
    </citation>
    <scope>IDENTIFICATION</scope>
</reference>